<name>A0A4R3Q9K9_RHISU</name>
<comment type="caution">
    <text evidence="2">The sequence shown here is derived from an EMBL/GenBank/DDBJ whole genome shotgun (WGS) entry which is preliminary data.</text>
</comment>
<feature type="domain" description="EAL" evidence="1">
    <location>
        <begin position="8"/>
        <end position="190"/>
    </location>
</feature>
<proteinExistence type="predicted"/>
<sequence>MVDLDLLDERHVSIVQEAIAEDRIGFIVQSIHAIDDPAQVLYGECLPHLTDQDGIEHADAVFVPALEALGEAPVLDRHMLKLVLDALESNSLSVLGYSLSGDNVSDPGSWAHIRDQIAARPELASRLVLKFTGIQTFADAALAINSLSEARDLGCRIAVDDHLSWTGIICALARKHWHSTTLCENGCIIT</sequence>
<dbReference type="SUPFAM" id="SSF141868">
    <property type="entry name" value="EAL domain-like"/>
    <property type="match status" value="1"/>
</dbReference>
<dbReference type="RefSeq" id="WP_132563681.1">
    <property type="nucleotide sequence ID" value="NZ_SMBH01000008.1"/>
</dbReference>
<accession>A0A4R3Q9K9</accession>
<dbReference type="PROSITE" id="PS50883">
    <property type="entry name" value="EAL"/>
    <property type="match status" value="1"/>
</dbReference>
<dbReference type="Gene3D" id="3.20.20.450">
    <property type="entry name" value="EAL domain"/>
    <property type="match status" value="1"/>
</dbReference>
<evidence type="ECO:0000313" key="2">
    <source>
        <dbReference type="EMBL" id="TCU14686.1"/>
    </source>
</evidence>
<dbReference type="Proteomes" id="UP000294576">
    <property type="component" value="Unassembled WGS sequence"/>
</dbReference>
<dbReference type="AlphaFoldDB" id="A0A4R3Q9K9"/>
<dbReference type="InterPro" id="IPR001633">
    <property type="entry name" value="EAL_dom"/>
</dbReference>
<organism evidence="2 3">
    <name type="scientific">Rhizobium sullae</name>
    <name type="common">Rhizobium hedysari</name>
    <dbReference type="NCBI Taxonomy" id="50338"/>
    <lineage>
        <taxon>Bacteria</taxon>
        <taxon>Pseudomonadati</taxon>
        <taxon>Pseudomonadota</taxon>
        <taxon>Alphaproteobacteria</taxon>
        <taxon>Hyphomicrobiales</taxon>
        <taxon>Rhizobiaceae</taxon>
        <taxon>Rhizobium/Agrobacterium group</taxon>
        <taxon>Rhizobium</taxon>
    </lineage>
</organism>
<evidence type="ECO:0000259" key="1">
    <source>
        <dbReference type="PROSITE" id="PS50883"/>
    </source>
</evidence>
<dbReference type="EMBL" id="SMBH01000008">
    <property type="protein sequence ID" value="TCU14686.1"/>
    <property type="molecule type" value="Genomic_DNA"/>
</dbReference>
<gene>
    <name evidence="2" type="ORF">EV132_10854</name>
</gene>
<protein>
    <submittedName>
        <fullName evidence="2">EAL domain-containing protein</fullName>
    </submittedName>
</protein>
<evidence type="ECO:0000313" key="3">
    <source>
        <dbReference type="Proteomes" id="UP000294576"/>
    </source>
</evidence>
<dbReference type="Pfam" id="PF00563">
    <property type="entry name" value="EAL"/>
    <property type="match status" value="1"/>
</dbReference>
<reference evidence="2 3" key="1">
    <citation type="submission" date="2019-03" db="EMBL/GenBank/DDBJ databases">
        <title>Genomic Encyclopedia of Type Strains, Phase IV (KMG-V): Genome sequencing to study the core and pangenomes of soil and plant-associated prokaryotes.</title>
        <authorList>
            <person name="Whitman W."/>
        </authorList>
    </citation>
    <scope>NUCLEOTIDE SEQUENCE [LARGE SCALE GENOMIC DNA]</scope>
    <source>
        <strain evidence="2 3">Hc14</strain>
    </source>
</reference>
<dbReference type="InterPro" id="IPR035919">
    <property type="entry name" value="EAL_sf"/>
</dbReference>